<evidence type="ECO:0008006" key="4">
    <source>
        <dbReference type="Google" id="ProtNLM"/>
    </source>
</evidence>
<proteinExistence type="predicted"/>
<feature type="signal peptide" evidence="1">
    <location>
        <begin position="1"/>
        <end position="28"/>
    </location>
</feature>
<keyword evidence="1" id="KW-0732">Signal</keyword>
<reference evidence="2 3" key="1">
    <citation type="submission" date="2018-06" db="EMBL/GenBank/DDBJ databases">
        <title>Genomic Encyclopedia of Archaeal and Bacterial Type Strains, Phase II (KMG-II): from individual species to whole genera.</title>
        <authorList>
            <person name="Goeker M."/>
        </authorList>
    </citation>
    <scope>NUCLEOTIDE SEQUENCE [LARGE SCALE GENOMIC DNA]</scope>
    <source>
        <strain evidence="2 3">DSM 23446</strain>
    </source>
</reference>
<name>A0A327PT40_9BACT</name>
<feature type="chain" id="PRO_5016464357" description="TolB-like protein" evidence="1">
    <location>
        <begin position="29"/>
        <end position="392"/>
    </location>
</feature>
<accession>A0A327PT40</accession>
<evidence type="ECO:0000256" key="1">
    <source>
        <dbReference type="SAM" id="SignalP"/>
    </source>
</evidence>
<gene>
    <name evidence="2" type="ORF">LV83_00500</name>
</gene>
<dbReference type="Proteomes" id="UP000249610">
    <property type="component" value="Unassembled WGS sequence"/>
</dbReference>
<comment type="caution">
    <text evidence="2">The sequence shown here is derived from an EMBL/GenBank/DDBJ whole genome shotgun (WGS) entry which is preliminary data.</text>
</comment>
<sequence length="392" mass="45732">MIVSKNKKAYYKWAFLPCLILISLFSCESNEIKIANDSKSFEWSQISIDTLEITPSRASQLGFFQVKDSSIYFVDQAYGLVEEFMLNGESDGVKKRELDGPEELMGVSELIPSREGFVIRHDWVFYFYDQDWNFLRKSVLQFPSSVSYDEIMDNPKGDYIGMYELQNYNARTVELPDGDLLTKLDVEHPIFNAFISRAYYRDSRVLGKIDMLSGKVKEIKITRPASYEAFSFVPFHNKFDFDVTKTNLIYVTHEIDSLIYVYDQDWNLKESFGAAGKEMNTNYTQSQNLDVAFESNYFYASRKSEGFYKDIFVDEENELVFRTYRQGSDRQDLLDETYNPLRLQIFKRNKLLGDYSVPGKFKILGKVGVQYIADGFFDEQNEKQGFYILILN</sequence>
<dbReference type="RefSeq" id="WP_111609931.1">
    <property type="nucleotide sequence ID" value="NZ_QLLK01000001.1"/>
</dbReference>
<dbReference type="AlphaFoldDB" id="A0A327PT40"/>
<dbReference type="EMBL" id="QLLK01000001">
    <property type="protein sequence ID" value="RAI95249.1"/>
    <property type="molecule type" value="Genomic_DNA"/>
</dbReference>
<evidence type="ECO:0000313" key="3">
    <source>
        <dbReference type="Proteomes" id="UP000249610"/>
    </source>
</evidence>
<keyword evidence="3" id="KW-1185">Reference proteome</keyword>
<dbReference type="OrthoDB" id="1007219at2"/>
<evidence type="ECO:0000313" key="2">
    <source>
        <dbReference type="EMBL" id="RAI95249.1"/>
    </source>
</evidence>
<organism evidence="2 3">
    <name type="scientific">Algoriphagus yeomjeoni</name>
    <dbReference type="NCBI Taxonomy" id="291403"/>
    <lineage>
        <taxon>Bacteria</taxon>
        <taxon>Pseudomonadati</taxon>
        <taxon>Bacteroidota</taxon>
        <taxon>Cytophagia</taxon>
        <taxon>Cytophagales</taxon>
        <taxon>Cyclobacteriaceae</taxon>
        <taxon>Algoriphagus</taxon>
    </lineage>
</organism>
<dbReference type="PROSITE" id="PS51257">
    <property type="entry name" value="PROKAR_LIPOPROTEIN"/>
    <property type="match status" value="1"/>
</dbReference>
<protein>
    <recommendedName>
        <fullName evidence="4">TolB-like protein</fullName>
    </recommendedName>
</protein>